<dbReference type="InterPro" id="IPR036271">
    <property type="entry name" value="Tet_transcr_reg_TetR-rel_C_sf"/>
</dbReference>
<dbReference type="PROSITE" id="PS50977">
    <property type="entry name" value="HTH_TETR_2"/>
    <property type="match status" value="1"/>
</dbReference>
<evidence type="ECO:0000256" key="1">
    <source>
        <dbReference type="ARBA" id="ARBA00023125"/>
    </source>
</evidence>
<dbReference type="Pfam" id="PF00440">
    <property type="entry name" value="TetR_N"/>
    <property type="match status" value="1"/>
</dbReference>
<dbReference type="GO" id="GO:0003700">
    <property type="term" value="F:DNA-binding transcription factor activity"/>
    <property type="evidence" value="ECO:0007669"/>
    <property type="project" value="TreeGrafter"/>
</dbReference>
<dbReference type="GO" id="GO:0045892">
    <property type="term" value="P:negative regulation of DNA-templated transcription"/>
    <property type="evidence" value="ECO:0007669"/>
    <property type="project" value="InterPro"/>
</dbReference>
<dbReference type="SUPFAM" id="SSF48498">
    <property type="entry name" value="Tetracyclin repressor-like, C-terminal domain"/>
    <property type="match status" value="1"/>
</dbReference>
<dbReference type="PRINTS" id="PR00455">
    <property type="entry name" value="HTHTETR"/>
</dbReference>
<sequence>MSSRNASPERRPAARAEVEDAILRAAEAEFAEKGYDGATTAAIAARAGLPKANLHYYVATKEALYRRVIGGVLDAWLAEARSFDENGPAAEALTRYIEGKMDLARARPLGSRIFAREVMSGAPAVRDFLETTLAEWVKARGAVVEGWIASGQVRPLDPKVLFFTIWAVTQHYADFGAQIAALNGGAPLDDDAFAAAKRQVVETILRGIGPDRA</sequence>
<dbReference type="EMBL" id="QYBB01000011">
    <property type="protein sequence ID" value="RYC31818.1"/>
    <property type="molecule type" value="Genomic_DNA"/>
</dbReference>
<dbReference type="Gene3D" id="1.10.357.10">
    <property type="entry name" value="Tetracycline Repressor, domain 2"/>
    <property type="match status" value="1"/>
</dbReference>
<dbReference type="PANTHER" id="PTHR30055:SF196">
    <property type="entry name" value="HTH-TYPE TRANSCRIPTIONAL REGULATOR RUTR"/>
    <property type="match status" value="1"/>
</dbReference>
<dbReference type="OrthoDB" id="2356263at2"/>
<dbReference type="InterPro" id="IPR013573">
    <property type="entry name" value="Tscrpt_reg_YcdC_C"/>
</dbReference>
<reference evidence="4 5" key="2">
    <citation type="submission" date="2019-02" db="EMBL/GenBank/DDBJ databases">
        <title>'Lichenibacterium ramalinii' gen. nov. sp. nov., 'Lichenibacterium minor' gen. nov. sp. nov.</title>
        <authorList>
            <person name="Pankratov T."/>
        </authorList>
    </citation>
    <scope>NUCLEOTIDE SEQUENCE [LARGE SCALE GENOMIC DNA]</scope>
    <source>
        <strain evidence="4 5">RmlP026</strain>
    </source>
</reference>
<proteinExistence type="predicted"/>
<keyword evidence="1 2" id="KW-0238">DNA-binding</keyword>
<dbReference type="SUPFAM" id="SSF46689">
    <property type="entry name" value="Homeodomain-like"/>
    <property type="match status" value="1"/>
</dbReference>
<dbReference type="InterPro" id="IPR001647">
    <property type="entry name" value="HTH_TetR"/>
</dbReference>
<dbReference type="Proteomes" id="UP000290759">
    <property type="component" value="Unassembled WGS sequence"/>
</dbReference>
<dbReference type="PANTHER" id="PTHR30055">
    <property type="entry name" value="HTH-TYPE TRANSCRIPTIONAL REGULATOR RUTR"/>
    <property type="match status" value="1"/>
</dbReference>
<reference evidence="4 5" key="1">
    <citation type="submission" date="2018-12" db="EMBL/GenBank/DDBJ databases">
        <authorList>
            <person name="Grouzdev D.S."/>
            <person name="Krutkina M.S."/>
        </authorList>
    </citation>
    <scope>NUCLEOTIDE SEQUENCE [LARGE SCALE GENOMIC DNA]</scope>
    <source>
        <strain evidence="4 5">RmlP026</strain>
    </source>
</reference>
<dbReference type="RefSeq" id="WP_129226749.1">
    <property type="nucleotide sequence ID" value="NZ_QYBB01000011.1"/>
</dbReference>
<protein>
    <submittedName>
        <fullName evidence="4">TetR family transcriptional regulator</fullName>
    </submittedName>
</protein>
<dbReference type="GO" id="GO:0000976">
    <property type="term" value="F:transcription cis-regulatory region binding"/>
    <property type="evidence" value="ECO:0007669"/>
    <property type="project" value="TreeGrafter"/>
</dbReference>
<evidence type="ECO:0000259" key="3">
    <source>
        <dbReference type="PROSITE" id="PS50977"/>
    </source>
</evidence>
<feature type="DNA-binding region" description="H-T-H motif" evidence="2">
    <location>
        <begin position="39"/>
        <end position="58"/>
    </location>
</feature>
<gene>
    <name evidence="4" type="ORF">D3273_11870</name>
</gene>
<accession>A0A4Q2U7E2</accession>
<dbReference type="AlphaFoldDB" id="A0A4Q2U7E2"/>
<organism evidence="4 5">
    <name type="scientific">Lichenibacterium minor</name>
    <dbReference type="NCBI Taxonomy" id="2316528"/>
    <lineage>
        <taxon>Bacteria</taxon>
        <taxon>Pseudomonadati</taxon>
        <taxon>Pseudomonadota</taxon>
        <taxon>Alphaproteobacteria</taxon>
        <taxon>Hyphomicrobiales</taxon>
        <taxon>Lichenihabitantaceae</taxon>
        <taxon>Lichenibacterium</taxon>
    </lineage>
</organism>
<name>A0A4Q2U7E2_9HYPH</name>
<dbReference type="Pfam" id="PF08362">
    <property type="entry name" value="TetR_C_3"/>
    <property type="match status" value="1"/>
</dbReference>
<dbReference type="InterPro" id="IPR050109">
    <property type="entry name" value="HTH-type_TetR-like_transc_reg"/>
</dbReference>
<evidence type="ECO:0000313" key="4">
    <source>
        <dbReference type="EMBL" id="RYC31818.1"/>
    </source>
</evidence>
<keyword evidence="5" id="KW-1185">Reference proteome</keyword>
<feature type="domain" description="HTH tetR-type" evidence="3">
    <location>
        <begin position="16"/>
        <end position="76"/>
    </location>
</feature>
<comment type="caution">
    <text evidence="4">The sequence shown here is derived from an EMBL/GenBank/DDBJ whole genome shotgun (WGS) entry which is preliminary data.</text>
</comment>
<evidence type="ECO:0000313" key="5">
    <source>
        <dbReference type="Proteomes" id="UP000290759"/>
    </source>
</evidence>
<dbReference type="Gene3D" id="1.10.10.60">
    <property type="entry name" value="Homeodomain-like"/>
    <property type="match status" value="1"/>
</dbReference>
<evidence type="ECO:0000256" key="2">
    <source>
        <dbReference type="PROSITE-ProRule" id="PRU00335"/>
    </source>
</evidence>
<dbReference type="InterPro" id="IPR009057">
    <property type="entry name" value="Homeodomain-like_sf"/>
</dbReference>